<evidence type="ECO:0000256" key="1">
    <source>
        <dbReference type="SAM" id="Phobius"/>
    </source>
</evidence>
<reference evidence="2 3" key="1">
    <citation type="submission" date="2023-09" db="EMBL/GenBank/DDBJ databases">
        <authorList>
            <person name="Rey-Velasco X."/>
        </authorList>
    </citation>
    <scope>NUCLEOTIDE SEQUENCE [LARGE SCALE GENOMIC DNA]</scope>
    <source>
        <strain evidence="2 3">P117</strain>
    </source>
</reference>
<feature type="transmembrane region" description="Helical" evidence="1">
    <location>
        <begin position="205"/>
        <end position="222"/>
    </location>
</feature>
<feature type="transmembrane region" description="Helical" evidence="1">
    <location>
        <begin position="258"/>
        <end position="277"/>
    </location>
</feature>
<feature type="transmembrane region" description="Helical" evidence="1">
    <location>
        <begin position="144"/>
        <end position="165"/>
    </location>
</feature>
<feature type="transmembrane region" description="Helical" evidence="1">
    <location>
        <begin position="20"/>
        <end position="41"/>
    </location>
</feature>
<evidence type="ECO:0000313" key="2">
    <source>
        <dbReference type="EMBL" id="MDT0595495.1"/>
    </source>
</evidence>
<keyword evidence="3" id="KW-1185">Reference proteome</keyword>
<protein>
    <submittedName>
        <fullName evidence="2">Uncharacterized protein</fullName>
    </submittedName>
</protein>
<feature type="transmembrane region" description="Helical" evidence="1">
    <location>
        <begin position="289"/>
        <end position="311"/>
    </location>
</feature>
<proteinExistence type="predicted"/>
<keyword evidence="1" id="KW-0472">Membrane</keyword>
<organism evidence="2 3">
    <name type="scientific">Glaciecola petra</name>
    <dbReference type="NCBI Taxonomy" id="3075602"/>
    <lineage>
        <taxon>Bacteria</taxon>
        <taxon>Pseudomonadati</taxon>
        <taxon>Pseudomonadota</taxon>
        <taxon>Gammaproteobacteria</taxon>
        <taxon>Alteromonadales</taxon>
        <taxon>Alteromonadaceae</taxon>
        <taxon>Glaciecola</taxon>
    </lineage>
</organism>
<gene>
    <name evidence="2" type="ORF">RM552_11615</name>
</gene>
<accession>A0ABU2ZSA1</accession>
<sequence length="550" mass="61906">MQAQSTYKNTKNKLRLLSMLIYFLCVGFVLFFIAIGTWANLHFNSSDSTKLHVYGASIHKYPFVNKYLISTERGSNLFRQRLYVGPVLELNGCKAEEFDKLNALLMCAKVGDIDNFELVSVKAGQKQTFEAIKLATPIKPSLDIPLISLDLLLLALSLMLSLLLFFKVRRFLSGYLIAFTLMLTASESKLFFLGANIASAYDIENIRLGLLFIAGPLGIYFFPQAFHKAFWKRASFAIIVACIIALFLSYHLLPFIYYSYVASFTLLIVVIQLILKYRKILNAKEKKQVLTMLFCAVIGLALYFPLINFGGKYSALLGRYIVMLSFGIGIFIALMRYGLWQVETLISKSATLSLLSIIAFSAWAGLDQGLQALLNQTIGLSNKTVTAFLAAAISSLFAVPAYNFVSKSCDAFFNKDLHLLKKLLSKDILVLAEIQALDVFVEQLGTKLLRLSGAHKLNLEFIDYNRLATPQLFKTEKDLPAEGISNLRKEHFEFQIEHIMSVKVDLEYADRRINREIKNAIEDGIDEIARALASCCRWNYLEGTKLANKS</sequence>
<evidence type="ECO:0000313" key="3">
    <source>
        <dbReference type="Proteomes" id="UP001253545"/>
    </source>
</evidence>
<dbReference type="RefSeq" id="WP_311369012.1">
    <property type="nucleotide sequence ID" value="NZ_JAVRHX010000003.1"/>
</dbReference>
<feature type="transmembrane region" description="Helical" evidence="1">
    <location>
        <begin position="386"/>
        <end position="405"/>
    </location>
</feature>
<feature type="transmembrane region" description="Helical" evidence="1">
    <location>
        <begin position="172"/>
        <end position="193"/>
    </location>
</feature>
<keyword evidence="1" id="KW-0812">Transmembrane</keyword>
<keyword evidence="1" id="KW-1133">Transmembrane helix</keyword>
<feature type="transmembrane region" description="Helical" evidence="1">
    <location>
        <begin position="234"/>
        <end position="252"/>
    </location>
</feature>
<feature type="transmembrane region" description="Helical" evidence="1">
    <location>
        <begin position="317"/>
        <end position="337"/>
    </location>
</feature>
<dbReference type="EMBL" id="JAVRHX010000003">
    <property type="protein sequence ID" value="MDT0595495.1"/>
    <property type="molecule type" value="Genomic_DNA"/>
</dbReference>
<dbReference type="Proteomes" id="UP001253545">
    <property type="component" value="Unassembled WGS sequence"/>
</dbReference>
<comment type="caution">
    <text evidence="2">The sequence shown here is derived from an EMBL/GenBank/DDBJ whole genome shotgun (WGS) entry which is preliminary data.</text>
</comment>
<name>A0ABU2ZSA1_9ALTE</name>
<feature type="transmembrane region" description="Helical" evidence="1">
    <location>
        <begin position="349"/>
        <end position="366"/>
    </location>
</feature>